<name>A0A8X7VMX9_BRACI</name>
<comment type="caution">
    <text evidence="2">The sequence shown here is derived from an EMBL/GenBank/DDBJ whole genome shotgun (WGS) entry which is preliminary data.</text>
</comment>
<reference evidence="2 3" key="1">
    <citation type="submission" date="2020-02" db="EMBL/GenBank/DDBJ databases">
        <authorList>
            <person name="Ma Q."/>
            <person name="Huang Y."/>
            <person name="Song X."/>
            <person name="Pei D."/>
        </authorList>
    </citation>
    <scope>NUCLEOTIDE SEQUENCE [LARGE SCALE GENOMIC DNA]</scope>
    <source>
        <strain evidence="2">Sxm20200214</strain>
        <tissue evidence="2">Leaf</tissue>
    </source>
</reference>
<feature type="compositionally biased region" description="Low complexity" evidence="1">
    <location>
        <begin position="50"/>
        <end position="63"/>
    </location>
</feature>
<accession>A0A8X7VMX9</accession>
<evidence type="ECO:0000256" key="1">
    <source>
        <dbReference type="SAM" id="MobiDB-lite"/>
    </source>
</evidence>
<sequence length="100" mass="10366">MQNAWLPSGGASALRPAPFTSGEAPPHPPLPPDPPDPSVFPLSHYPPLSPASQKAKKSSSTASRVKPGLSSSSPTAIAVALRPTTAFSAGPIYSSKFWKF</sequence>
<feature type="region of interest" description="Disordered" evidence="1">
    <location>
        <begin position="1"/>
        <end position="74"/>
    </location>
</feature>
<evidence type="ECO:0000313" key="2">
    <source>
        <dbReference type="EMBL" id="KAG2314504.1"/>
    </source>
</evidence>
<evidence type="ECO:0000313" key="3">
    <source>
        <dbReference type="Proteomes" id="UP000886595"/>
    </source>
</evidence>
<dbReference type="AlphaFoldDB" id="A0A8X7VMX9"/>
<proteinExistence type="predicted"/>
<keyword evidence="3" id="KW-1185">Reference proteome</keyword>
<dbReference type="Proteomes" id="UP000886595">
    <property type="component" value="Unassembled WGS sequence"/>
</dbReference>
<organism evidence="2 3">
    <name type="scientific">Brassica carinata</name>
    <name type="common">Ethiopian mustard</name>
    <name type="synonym">Abyssinian cabbage</name>
    <dbReference type="NCBI Taxonomy" id="52824"/>
    <lineage>
        <taxon>Eukaryota</taxon>
        <taxon>Viridiplantae</taxon>
        <taxon>Streptophyta</taxon>
        <taxon>Embryophyta</taxon>
        <taxon>Tracheophyta</taxon>
        <taxon>Spermatophyta</taxon>
        <taxon>Magnoliopsida</taxon>
        <taxon>eudicotyledons</taxon>
        <taxon>Gunneridae</taxon>
        <taxon>Pentapetalae</taxon>
        <taxon>rosids</taxon>
        <taxon>malvids</taxon>
        <taxon>Brassicales</taxon>
        <taxon>Brassicaceae</taxon>
        <taxon>Brassiceae</taxon>
        <taxon>Brassica</taxon>
    </lineage>
</organism>
<dbReference type="EMBL" id="JAAMPC010000004">
    <property type="protein sequence ID" value="KAG2314504.1"/>
    <property type="molecule type" value="Genomic_DNA"/>
</dbReference>
<gene>
    <name evidence="2" type="ORF">Bca52824_017626</name>
</gene>
<feature type="compositionally biased region" description="Pro residues" evidence="1">
    <location>
        <begin position="25"/>
        <end position="38"/>
    </location>
</feature>
<protein>
    <submittedName>
        <fullName evidence="2">Uncharacterized protein</fullName>
    </submittedName>
</protein>